<gene>
    <name evidence="3" type="ORF">TCAL_08691</name>
</gene>
<dbReference type="InterPro" id="IPR013087">
    <property type="entry name" value="Znf_C2H2_type"/>
</dbReference>
<dbReference type="Proteomes" id="UP000318571">
    <property type="component" value="Chromosome 10"/>
</dbReference>
<dbReference type="GO" id="GO:0008270">
    <property type="term" value="F:zinc ion binding"/>
    <property type="evidence" value="ECO:0007669"/>
    <property type="project" value="UniProtKB-KW"/>
</dbReference>
<evidence type="ECO:0000313" key="3">
    <source>
        <dbReference type="EMBL" id="TRY63563.1"/>
    </source>
</evidence>
<reference evidence="3 4" key="1">
    <citation type="journal article" date="2018" name="Nat. Ecol. Evol.">
        <title>Genomic signatures of mitonuclear coevolution across populations of Tigriopus californicus.</title>
        <authorList>
            <person name="Barreto F.S."/>
            <person name="Watson E.T."/>
            <person name="Lima T.G."/>
            <person name="Willett C.S."/>
            <person name="Edmands S."/>
            <person name="Li W."/>
            <person name="Burton R.S."/>
        </authorList>
    </citation>
    <scope>NUCLEOTIDE SEQUENCE [LARGE SCALE GENOMIC DNA]</scope>
    <source>
        <strain evidence="3 4">San Diego</strain>
    </source>
</reference>
<name>A0A553NDP5_TIGCA</name>
<organism evidence="3 4">
    <name type="scientific">Tigriopus californicus</name>
    <name type="common">Marine copepod</name>
    <dbReference type="NCBI Taxonomy" id="6832"/>
    <lineage>
        <taxon>Eukaryota</taxon>
        <taxon>Metazoa</taxon>
        <taxon>Ecdysozoa</taxon>
        <taxon>Arthropoda</taxon>
        <taxon>Crustacea</taxon>
        <taxon>Multicrustacea</taxon>
        <taxon>Hexanauplia</taxon>
        <taxon>Copepoda</taxon>
        <taxon>Harpacticoida</taxon>
        <taxon>Harpacticidae</taxon>
        <taxon>Tigriopus</taxon>
    </lineage>
</organism>
<sequence length="424" mass="48105">MFTITTQSRFKSKSDGIVECVSLRTPTKRESRPLHFVFNSLMESTSEGQLPTVKNAKIVSLPPPVCPDHPSQTTGSDNNLTTPIQVKRIKYHCFHCKKVFLSRTGWKEHASAAGADHENLQPCREPHATHRLVSGTFDSFDEARAWATAQEFDKTMSIVTSQTNYLIYKCRHNSRLKGSRLKPCPQRRRVSLMPFDCKARVVVNKTCICRCDSDNAKHICYENEDTIRMSGCLTHCHDISPRFDRIPKATKDNIGVLLQAGLSKSTILRDYCNSVVGQSNDHKIITMQDIRNIENHMKKKHVDPVINDPVQIFESRKQRSIKMLTEWRVALFAGGPQKEQEDIIQQVEEIEAKLKMKEVLNSAVDPGLSSTKTKNQREETPTESFMALPTGVIQANHWSNADIALEEEVQHCLESPVEDPNWLP</sequence>
<keyword evidence="4" id="KW-1185">Reference proteome</keyword>
<feature type="domain" description="C2H2-type" evidence="2">
    <location>
        <begin position="91"/>
        <end position="122"/>
    </location>
</feature>
<evidence type="ECO:0000259" key="2">
    <source>
        <dbReference type="PROSITE" id="PS50157"/>
    </source>
</evidence>
<keyword evidence="1" id="KW-0479">Metal-binding</keyword>
<dbReference type="AlphaFoldDB" id="A0A553NDP5"/>
<protein>
    <recommendedName>
        <fullName evidence="2">C2H2-type domain-containing protein</fullName>
    </recommendedName>
</protein>
<dbReference type="PROSITE" id="PS50157">
    <property type="entry name" value="ZINC_FINGER_C2H2_2"/>
    <property type="match status" value="1"/>
</dbReference>
<comment type="caution">
    <text evidence="3">The sequence shown here is derived from an EMBL/GenBank/DDBJ whole genome shotgun (WGS) entry which is preliminary data.</text>
</comment>
<evidence type="ECO:0000313" key="4">
    <source>
        <dbReference type="Proteomes" id="UP000318571"/>
    </source>
</evidence>
<dbReference type="EMBL" id="VCGU01000458">
    <property type="protein sequence ID" value="TRY63563.1"/>
    <property type="molecule type" value="Genomic_DNA"/>
</dbReference>
<evidence type="ECO:0000256" key="1">
    <source>
        <dbReference type="PROSITE-ProRule" id="PRU00042"/>
    </source>
</evidence>
<keyword evidence="1" id="KW-0863">Zinc-finger</keyword>
<accession>A0A553NDP5</accession>
<keyword evidence="1" id="KW-0862">Zinc</keyword>
<proteinExistence type="predicted"/>